<sequence>MKGMARSFVFWPGIDSKIEGVAKACSDCARNAHEPQKYRSHHWEYPKSPWERVHIDYAGPVARKMLLIIVDAYSKWLEVKTTSSTTTPATIVILEELFATYRAPVTIVSDNGPQFTATEFKTFLQGNGVKYHKLIAPYHPATNGQAERCVQTVKGALKTMATTPGSLQHNLNEFLCQYRKAPHATTGQSPAQLFLGRTIRTRLDLVRLDETSVKITQKQQAIANSTFREFQPKQKVYFMSGNPRMDK</sequence>
<dbReference type="AlphaFoldDB" id="A0A0J7KA96"/>
<reference evidence="2 3" key="1">
    <citation type="submission" date="2015-04" db="EMBL/GenBank/DDBJ databases">
        <title>Lasius niger genome sequencing.</title>
        <authorList>
            <person name="Konorov E.A."/>
            <person name="Nikitin M.A."/>
            <person name="Kirill M.V."/>
            <person name="Chang P."/>
        </authorList>
    </citation>
    <scope>NUCLEOTIDE SEQUENCE [LARGE SCALE GENOMIC DNA]</scope>
    <source>
        <tissue evidence="2">Whole</tissue>
    </source>
</reference>
<dbReference type="PaxDb" id="67767-A0A0J7KA96"/>
<dbReference type="PROSITE" id="PS50994">
    <property type="entry name" value="INTEGRASE"/>
    <property type="match status" value="1"/>
</dbReference>
<comment type="caution">
    <text evidence="2">The sequence shown here is derived from an EMBL/GenBank/DDBJ whole genome shotgun (WGS) entry which is preliminary data.</text>
</comment>
<dbReference type="FunFam" id="3.30.420.10:FF:000063">
    <property type="entry name" value="Retrovirus-related Pol polyprotein from transposon 297-like Protein"/>
    <property type="match status" value="1"/>
</dbReference>
<gene>
    <name evidence="2" type="ORF">RF55_13562</name>
</gene>
<dbReference type="Proteomes" id="UP000036403">
    <property type="component" value="Unassembled WGS sequence"/>
</dbReference>
<dbReference type="Pfam" id="PF00665">
    <property type="entry name" value="rve"/>
    <property type="match status" value="1"/>
</dbReference>
<evidence type="ECO:0000259" key="1">
    <source>
        <dbReference type="PROSITE" id="PS50994"/>
    </source>
</evidence>
<dbReference type="SUPFAM" id="SSF53098">
    <property type="entry name" value="Ribonuclease H-like"/>
    <property type="match status" value="1"/>
</dbReference>
<proteinExistence type="predicted"/>
<dbReference type="OrthoDB" id="7695119at2759"/>
<dbReference type="STRING" id="67767.A0A0J7KA96"/>
<dbReference type="InterPro" id="IPR036397">
    <property type="entry name" value="RNaseH_sf"/>
</dbReference>
<dbReference type="InterPro" id="IPR001584">
    <property type="entry name" value="Integrase_cat-core"/>
</dbReference>
<evidence type="ECO:0000313" key="2">
    <source>
        <dbReference type="EMBL" id="KMQ87222.1"/>
    </source>
</evidence>
<dbReference type="InterPro" id="IPR050951">
    <property type="entry name" value="Retrovirus_Pol_polyprotein"/>
</dbReference>
<name>A0A0J7KA96_LASNI</name>
<dbReference type="GO" id="GO:0015074">
    <property type="term" value="P:DNA integration"/>
    <property type="evidence" value="ECO:0007669"/>
    <property type="project" value="InterPro"/>
</dbReference>
<accession>A0A0J7KA96</accession>
<dbReference type="EMBL" id="LBMM01010798">
    <property type="protein sequence ID" value="KMQ87222.1"/>
    <property type="molecule type" value="Genomic_DNA"/>
</dbReference>
<dbReference type="PANTHER" id="PTHR37984">
    <property type="entry name" value="PROTEIN CBG26694"/>
    <property type="match status" value="1"/>
</dbReference>
<dbReference type="InterPro" id="IPR012337">
    <property type="entry name" value="RNaseH-like_sf"/>
</dbReference>
<keyword evidence="3" id="KW-1185">Reference proteome</keyword>
<dbReference type="GO" id="GO:0003676">
    <property type="term" value="F:nucleic acid binding"/>
    <property type="evidence" value="ECO:0007669"/>
    <property type="project" value="InterPro"/>
</dbReference>
<organism evidence="2 3">
    <name type="scientific">Lasius niger</name>
    <name type="common">Black garden ant</name>
    <dbReference type="NCBI Taxonomy" id="67767"/>
    <lineage>
        <taxon>Eukaryota</taxon>
        <taxon>Metazoa</taxon>
        <taxon>Ecdysozoa</taxon>
        <taxon>Arthropoda</taxon>
        <taxon>Hexapoda</taxon>
        <taxon>Insecta</taxon>
        <taxon>Pterygota</taxon>
        <taxon>Neoptera</taxon>
        <taxon>Endopterygota</taxon>
        <taxon>Hymenoptera</taxon>
        <taxon>Apocrita</taxon>
        <taxon>Aculeata</taxon>
        <taxon>Formicoidea</taxon>
        <taxon>Formicidae</taxon>
        <taxon>Formicinae</taxon>
        <taxon>Lasius</taxon>
        <taxon>Lasius</taxon>
    </lineage>
</organism>
<evidence type="ECO:0000313" key="3">
    <source>
        <dbReference type="Proteomes" id="UP000036403"/>
    </source>
</evidence>
<dbReference type="PANTHER" id="PTHR37984:SF5">
    <property type="entry name" value="PROTEIN NYNRIN-LIKE"/>
    <property type="match status" value="1"/>
</dbReference>
<protein>
    <recommendedName>
        <fullName evidence="1">Integrase catalytic domain-containing protein</fullName>
    </recommendedName>
</protein>
<feature type="domain" description="Integrase catalytic" evidence="1">
    <location>
        <begin position="45"/>
        <end position="198"/>
    </location>
</feature>
<dbReference type="Gene3D" id="3.30.420.10">
    <property type="entry name" value="Ribonuclease H-like superfamily/Ribonuclease H"/>
    <property type="match status" value="1"/>
</dbReference>